<evidence type="ECO:0000256" key="1">
    <source>
        <dbReference type="SAM" id="MobiDB-lite"/>
    </source>
</evidence>
<evidence type="ECO:0000313" key="3">
    <source>
        <dbReference type="EMBL" id="AUX44581.1"/>
    </source>
</evidence>
<name>A0A2L0EZ45_SORCE</name>
<reference evidence="3 4" key="1">
    <citation type="submission" date="2015-09" db="EMBL/GenBank/DDBJ databases">
        <title>Sorangium comparison.</title>
        <authorList>
            <person name="Zaburannyi N."/>
            <person name="Bunk B."/>
            <person name="Overmann J."/>
            <person name="Mueller R."/>
        </authorList>
    </citation>
    <scope>NUCLEOTIDE SEQUENCE [LARGE SCALE GENOMIC DNA]</scope>
    <source>
        <strain evidence="3 4">So ce26</strain>
    </source>
</reference>
<dbReference type="OrthoDB" id="5517402at2"/>
<feature type="compositionally biased region" description="Low complexity" evidence="1">
    <location>
        <begin position="65"/>
        <end position="89"/>
    </location>
</feature>
<dbReference type="Pfam" id="PF14237">
    <property type="entry name" value="GYF_2"/>
    <property type="match status" value="1"/>
</dbReference>
<sequence length="226" mass="23401">MQPAPANDGREGLWHVAIAPDDVKVLTLDQLDDLFRLNVIDESTKIWRQGMVDWQTLGVVAGLEPESSRSQSPASASRPVAAAVPAAQPLEDDPPTPVASHLSSGAPLSAMNDSAPLSRSAALDPQAAGAAALVHPAPLAAVPARHELAGAEPHARGAGRAQRWMLALSVLAGLSVTLYRNDVLRDAAHSAGQDGAYQKLESALGGPGFGTPRSLEKLGLSSGKTR</sequence>
<evidence type="ECO:0000313" key="4">
    <source>
        <dbReference type="Proteomes" id="UP000238348"/>
    </source>
</evidence>
<accession>A0A2L0EZ45</accession>
<protein>
    <recommendedName>
        <fullName evidence="2">GYF domain-containing protein</fullName>
    </recommendedName>
</protein>
<dbReference type="InterPro" id="IPR025640">
    <property type="entry name" value="GYF_2"/>
</dbReference>
<dbReference type="RefSeq" id="WP_159397431.1">
    <property type="nucleotide sequence ID" value="NZ_CP012673.1"/>
</dbReference>
<proteinExistence type="predicted"/>
<feature type="region of interest" description="Disordered" evidence="1">
    <location>
        <begin position="65"/>
        <end position="122"/>
    </location>
</feature>
<gene>
    <name evidence="3" type="ORF">SOCE26_060470</name>
</gene>
<evidence type="ECO:0000259" key="2">
    <source>
        <dbReference type="Pfam" id="PF14237"/>
    </source>
</evidence>
<organism evidence="3 4">
    <name type="scientific">Sorangium cellulosum</name>
    <name type="common">Polyangium cellulosum</name>
    <dbReference type="NCBI Taxonomy" id="56"/>
    <lineage>
        <taxon>Bacteria</taxon>
        <taxon>Pseudomonadati</taxon>
        <taxon>Myxococcota</taxon>
        <taxon>Polyangia</taxon>
        <taxon>Polyangiales</taxon>
        <taxon>Polyangiaceae</taxon>
        <taxon>Sorangium</taxon>
    </lineage>
</organism>
<feature type="region of interest" description="Disordered" evidence="1">
    <location>
        <begin position="199"/>
        <end position="226"/>
    </location>
</feature>
<feature type="domain" description="GYF" evidence="2">
    <location>
        <begin position="26"/>
        <end position="63"/>
    </location>
</feature>
<dbReference type="EMBL" id="CP012673">
    <property type="protein sequence ID" value="AUX44581.1"/>
    <property type="molecule type" value="Genomic_DNA"/>
</dbReference>
<dbReference type="AlphaFoldDB" id="A0A2L0EZ45"/>
<dbReference type="Proteomes" id="UP000238348">
    <property type="component" value="Chromosome"/>
</dbReference>